<accession>A0AB39LYR3</accession>
<reference evidence="3" key="1">
    <citation type="submission" date="2024-07" db="EMBL/GenBank/DDBJ databases">
        <authorList>
            <person name="Yu S.T."/>
        </authorList>
    </citation>
    <scope>NUCLEOTIDE SEQUENCE</scope>
    <source>
        <strain evidence="3">R02</strain>
    </source>
</reference>
<organism evidence="3">
    <name type="scientific">Streptomyces sp. R02</name>
    <dbReference type="NCBI Taxonomy" id="3238623"/>
    <lineage>
        <taxon>Bacteria</taxon>
        <taxon>Bacillati</taxon>
        <taxon>Actinomycetota</taxon>
        <taxon>Actinomycetes</taxon>
        <taxon>Kitasatosporales</taxon>
        <taxon>Streptomycetaceae</taxon>
        <taxon>Streptomyces</taxon>
    </lineage>
</organism>
<feature type="region of interest" description="Disordered" evidence="1">
    <location>
        <begin position="47"/>
        <end position="66"/>
    </location>
</feature>
<protein>
    <recommendedName>
        <fullName evidence="4">Major facilitator superfamily (MFS) profile domain-containing protein</fullName>
    </recommendedName>
</protein>
<dbReference type="EMBL" id="CP163429">
    <property type="protein sequence ID" value="XDP97918.1"/>
    <property type="molecule type" value="Genomic_DNA"/>
</dbReference>
<gene>
    <name evidence="3" type="ORF">AB5J57_32240</name>
</gene>
<keyword evidence="2" id="KW-0472">Membrane</keyword>
<feature type="transmembrane region" description="Helical" evidence="2">
    <location>
        <begin position="6"/>
        <end position="24"/>
    </location>
</feature>
<dbReference type="Gene3D" id="1.20.1720.10">
    <property type="entry name" value="Multidrug resistance protein D"/>
    <property type="match status" value="1"/>
</dbReference>
<sequence>MDLQWFVNAYVLGFACLLLTGAALGDRFGRRRLFVLVIVAFTLARPGPAPLHLGASRGTAPRQSQPLPDSVPWFPLVGHPFVRRTWAVWNAGSHRRDLGHLVAARDQPTAS</sequence>
<evidence type="ECO:0000256" key="1">
    <source>
        <dbReference type="SAM" id="MobiDB-lite"/>
    </source>
</evidence>
<dbReference type="InterPro" id="IPR036259">
    <property type="entry name" value="MFS_trans_sf"/>
</dbReference>
<dbReference type="RefSeq" id="WP_369161266.1">
    <property type="nucleotide sequence ID" value="NZ_CP163429.1"/>
</dbReference>
<evidence type="ECO:0000256" key="2">
    <source>
        <dbReference type="SAM" id="Phobius"/>
    </source>
</evidence>
<keyword evidence="2" id="KW-1133">Transmembrane helix</keyword>
<keyword evidence="2" id="KW-0812">Transmembrane</keyword>
<proteinExistence type="predicted"/>
<evidence type="ECO:0000313" key="3">
    <source>
        <dbReference type="EMBL" id="XDP97918.1"/>
    </source>
</evidence>
<dbReference type="AlphaFoldDB" id="A0AB39LYR3"/>
<evidence type="ECO:0008006" key="4">
    <source>
        <dbReference type="Google" id="ProtNLM"/>
    </source>
</evidence>
<name>A0AB39LYR3_9ACTN</name>
<dbReference type="SUPFAM" id="SSF103473">
    <property type="entry name" value="MFS general substrate transporter"/>
    <property type="match status" value="1"/>
</dbReference>